<dbReference type="EMBL" id="KZ084239">
    <property type="protein sequence ID" value="OSC96190.1"/>
    <property type="molecule type" value="Genomic_DNA"/>
</dbReference>
<proteinExistence type="predicted"/>
<sequence>MQQIQVNAHNPTLEEVLRGLQWGSYTGTKAVQSTNQKGVSDMEKRLFHSFQKVVVQHPIPILSNPPSLAEQSWMNSRDPQGLAMLRSDWASASGNYVYLCESTLQGRLYPHLETLRKQMPPPTSPTWPHHISGAAPGRVALVTSLTHYATHQKQVQHDVTMLVQVTQDQPSSPPLSWEYPFLTIEIKTERALLNKTPRMEQIVSSQGGRLASGSNADKLPKADRMLLQVWVQLTTSASPAGLLMGSNTVYYVEAQAGILYMDGPYYR</sequence>
<dbReference type="AlphaFoldDB" id="A0A1Y2I734"/>
<reference evidence="1 2" key="1">
    <citation type="journal article" date="2015" name="Biotechnol. Biofuels">
        <title>Enhanced degradation of softwood versus hardwood by the white-rot fungus Pycnoporus coccineus.</title>
        <authorList>
            <person name="Couturier M."/>
            <person name="Navarro D."/>
            <person name="Chevret D."/>
            <person name="Henrissat B."/>
            <person name="Piumi F."/>
            <person name="Ruiz-Duenas F.J."/>
            <person name="Martinez A.T."/>
            <person name="Grigoriev I.V."/>
            <person name="Riley R."/>
            <person name="Lipzen A."/>
            <person name="Berrin J.G."/>
            <person name="Master E.R."/>
            <person name="Rosso M.N."/>
        </authorList>
    </citation>
    <scope>NUCLEOTIDE SEQUENCE [LARGE SCALE GENOMIC DNA]</scope>
    <source>
        <strain evidence="1 2">BRFM310</strain>
    </source>
</reference>
<name>A0A1Y2I734_TRAC3</name>
<organism evidence="1 2">
    <name type="scientific">Trametes coccinea (strain BRFM310)</name>
    <name type="common">Pycnoporus coccineus</name>
    <dbReference type="NCBI Taxonomy" id="1353009"/>
    <lineage>
        <taxon>Eukaryota</taxon>
        <taxon>Fungi</taxon>
        <taxon>Dikarya</taxon>
        <taxon>Basidiomycota</taxon>
        <taxon>Agaricomycotina</taxon>
        <taxon>Agaricomycetes</taxon>
        <taxon>Polyporales</taxon>
        <taxon>Polyporaceae</taxon>
        <taxon>Trametes</taxon>
    </lineage>
</organism>
<dbReference type="Proteomes" id="UP000193067">
    <property type="component" value="Unassembled WGS sequence"/>
</dbReference>
<accession>A0A1Y2I734</accession>
<gene>
    <name evidence="1" type="ORF">PYCCODRAFT_1472825</name>
</gene>
<evidence type="ECO:0000313" key="1">
    <source>
        <dbReference type="EMBL" id="OSC96190.1"/>
    </source>
</evidence>
<protein>
    <submittedName>
        <fullName evidence="1">Uncharacterized protein</fullName>
    </submittedName>
</protein>
<keyword evidence="2" id="KW-1185">Reference proteome</keyword>
<evidence type="ECO:0000313" key="2">
    <source>
        <dbReference type="Proteomes" id="UP000193067"/>
    </source>
</evidence>
<feature type="non-terminal residue" evidence="1">
    <location>
        <position position="267"/>
    </location>
</feature>